<evidence type="ECO:0008006" key="3">
    <source>
        <dbReference type="Google" id="ProtNLM"/>
    </source>
</evidence>
<dbReference type="KEGG" id="fgi:OP10G_0760"/>
<keyword evidence="2" id="KW-1185">Reference proteome</keyword>
<protein>
    <recommendedName>
        <fullName evidence="3">Tetratricopeptide repeat protein</fullName>
    </recommendedName>
</protein>
<evidence type="ECO:0000313" key="2">
    <source>
        <dbReference type="Proteomes" id="UP000027982"/>
    </source>
</evidence>
<name>A0A068NKN6_FIMGI</name>
<dbReference type="STRING" id="661478.OP10G_0760"/>
<dbReference type="SUPFAM" id="SSF48452">
    <property type="entry name" value="TPR-like"/>
    <property type="match status" value="1"/>
</dbReference>
<dbReference type="EMBL" id="CP007139">
    <property type="protein sequence ID" value="AIE84128.1"/>
    <property type="molecule type" value="Genomic_DNA"/>
</dbReference>
<dbReference type="AlphaFoldDB" id="A0A068NKN6"/>
<organism evidence="1 2">
    <name type="scientific">Fimbriimonas ginsengisoli Gsoil 348</name>
    <dbReference type="NCBI Taxonomy" id="661478"/>
    <lineage>
        <taxon>Bacteria</taxon>
        <taxon>Bacillati</taxon>
        <taxon>Armatimonadota</taxon>
        <taxon>Fimbriimonadia</taxon>
        <taxon>Fimbriimonadales</taxon>
        <taxon>Fimbriimonadaceae</taxon>
        <taxon>Fimbriimonas</taxon>
    </lineage>
</organism>
<reference evidence="1 2" key="1">
    <citation type="journal article" date="2014" name="PLoS ONE">
        <title>The first complete genome sequence of the class fimbriimonadia in the phylum armatimonadetes.</title>
        <authorList>
            <person name="Hu Z.Y."/>
            <person name="Wang Y.Z."/>
            <person name="Im W.T."/>
            <person name="Wang S.Y."/>
            <person name="Zhao G.P."/>
            <person name="Zheng H.J."/>
            <person name="Quan Z.X."/>
        </authorList>
    </citation>
    <scope>NUCLEOTIDE SEQUENCE [LARGE SCALE GENOMIC DNA]</scope>
    <source>
        <strain evidence="1">Gsoil 348</strain>
    </source>
</reference>
<dbReference type="InterPro" id="IPR011990">
    <property type="entry name" value="TPR-like_helical_dom_sf"/>
</dbReference>
<dbReference type="HOGENOM" id="CLU_929834_0_0_0"/>
<sequence length="299" mass="31875">MNRMSKKETIVKKKNVGVWVLAGSVAVVAAVATVPTFGGSKQVAPRGPLNASGLKLKAQRAVYEKSVGNANADFFAKQYDKALDGYRAAKALPTLSPDPTIDCKMGTCFAALGRYRDALAAFRAAQTTDQVGSSTGLIDAEIALLAFRHGDAATLHDVVSKSHGRYLEGGKIRDDVTLTSGPGESSVSDAQVFLVFARAFAAAYQREGVDFAYGKAMAMSHSDPRVAMEYAFSLRANFYDVQGEADVLSQAGATKDPHLTLDIKRELQSARQTLSISVDKAPSKVEALKRGAFQAQGVY</sequence>
<evidence type="ECO:0000313" key="1">
    <source>
        <dbReference type="EMBL" id="AIE84128.1"/>
    </source>
</evidence>
<proteinExistence type="predicted"/>
<gene>
    <name evidence="1" type="ORF">OP10G_0760</name>
</gene>
<accession>A0A068NKN6</accession>
<dbReference type="Proteomes" id="UP000027982">
    <property type="component" value="Chromosome"/>
</dbReference>
<dbReference type="Gene3D" id="1.25.40.10">
    <property type="entry name" value="Tetratricopeptide repeat domain"/>
    <property type="match status" value="1"/>
</dbReference>